<accession>A0ABW2PB80</accession>
<keyword evidence="4" id="KW-1185">Reference proteome</keyword>
<dbReference type="SUPFAM" id="SSF48264">
    <property type="entry name" value="Cytochrome P450"/>
    <property type="match status" value="1"/>
</dbReference>
<dbReference type="InterPro" id="IPR036396">
    <property type="entry name" value="Cyt_P450_sf"/>
</dbReference>
<dbReference type="EMBL" id="JBHTCG010000028">
    <property type="protein sequence ID" value="MFC7386599.1"/>
    <property type="molecule type" value="Genomic_DNA"/>
</dbReference>
<organism evidence="3 4">
    <name type="scientific">Sphaerisporangium rhizosphaerae</name>
    <dbReference type="NCBI Taxonomy" id="2269375"/>
    <lineage>
        <taxon>Bacteria</taxon>
        <taxon>Bacillati</taxon>
        <taxon>Actinomycetota</taxon>
        <taxon>Actinomycetes</taxon>
        <taxon>Streptosporangiales</taxon>
        <taxon>Streptosporangiaceae</taxon>
        <taxon>Sphaerisporangium</taxon>
    </lineage>
</organism>
<keyword evidence="2" id="KW-0560">Oxidoreductase</keyword>
<keyword evidence="2" id="KW-0503">Monooxygenase</keyword>
<dbReference type="PROSITE" id="PS00086">
    <property type="entry name" value="CYTOCHROME_P450"/>
    <property type="match status" value="1"/>
</dbReference>
<dbReference type="PANTHER" id="PTHR46696:SF4">
    <property type="entry name" value="BIOTIN BIOSYNTHESIS CYTOCHROME P450"/>
    <property type="match status" value="1"/>
</dbReference>
<proteinExistence type="inferred from homology"/>
<dbReference type="PANTHER" id="PTHR46696">
    <property type="entry name" value="P450, PUTATIVE (EUROFUNG)-RELATED"/>
    <property type="match status" value="1"/>
</dbReference>
<protein>
    <submittedName>
        <fullName evidence="3">Cytochrome P450</fullName>
    </submittedName>
</protein>
<dbReference type="InterPro" id="IPR001128">
    <property type="entry name" value="Cyt_P450"/>
</dbReference>
<name>A0ABW2PB80_9ACTN</name>
<dbReference type="Pfam" id="PF00067">
    <property type="entry name" value="p450"/>
    <property type="match status" value="1"/>
</dbReference>
<evidence type="ECO:0000313" key="3">
    <source>
        <dbReference type="EMBL" id="MFC7386599.1"/>
    </source>
</evidence>
<comment type="similarity">
    <text evidence="1 2">Belongs to the cytochrome P450 family.</text>
</comment>
<dbReference type="Proteomes" id="UP001596496">
    <property type="component" value="Unassembled WGS sequence"/>
</dbReference>
<reference evidence="4" key="1">
    <citation type="journal article" date="2019" name="Int. J. Syst. Evol. Microbiol.">
        <title>The Global Catalogue of Microorganisms (GCM) 10K type strain sequencing project: providing services to taxonomists for standard genome sequencing and annotation.</title>
        <authorList>
            <consortium name="The Broad Institute Genomics Platform"/>
            <consortium name="The Broad Institute Genome Sequencing Center for Infectious Disease"/>
            <person name="Wu L."/>
            <person name="Ma J."/>
        </authorList>
    </citation>
    <scope>NUCLEOTIDE SEQUENCE [LARGE SCALE GENOMIC DNA]</scope>
    <source>
        <strain evidence="4">CECT 7649</strain>
    </source>
</reference>
<evidence type="ECO:0000256" key="1">
    <source>
        <dbReference type="ARBA" id="ARBA00010617"/>
    </source>
</evidence>
<dbReference type="InterPro" id="IPR002397">
    <property type="entry name" value="Cyt_P450_B"/>
</dbReference>
<keyword evidence="2" id="KW-0349">Heme</keyword>
<dbReference type="Gene3D" id="1.10.630.10">
    <property type="entry name" value="Cytochrome P450"/>
    <property type="match status" value="1"/>
</dbReference>
<evidence type="ECO:0000313" key="4">
    <source>
        <dbReference type="Proteomes" id="UP001596496"/>
    </source>
</evidence>
<sequence>MTELAAGIPAGIPAGLPVDLDALDLADPRTFRAHDQYAIWRRLRAEAPVFWNAPRGGRPGFWALTRYDDIMAVYKDDDHFTSERGNVLTTLLAGGDSAAGRMLAVTDGKRHQDLRNVFLKAFSPRALSYVAERVRENTRARVRAGVEMGACDFARDVAEKIPINTICDLLGVPEGDEHRDHLLDLTKTALSSDEVDADDEDAAEASLEARNEILMYFDDLVTEHRRTPKDDVIGAMVASSIDGVPLTDDDIVFNCYSLIIGGDETSRLTMIGTVPAMVGHPEQWAAYRAGEIETKTAVEEILRWVSPAMHFGRSALKDVTVRGTRIAAGDIVTLWNSSANRDEDVFDGPERLDLRRFPNRHATFGYGPHFCLGAYLGRTEVGAMLEALREFVAEMHITAEPEPVHSNLLSGISSLQVKLLPA</sequence>
<dbReference type="RefSeq" id="WP_380830319.1">
    <property type="nucleotide sequence ID" value="NZ_JBHTCG010000028.1"/>
</dbReference>
<dbReference type="CDD" id="cd11033">
    <property type="entry name" value="CYP142-like"/>
    <property type="match status" value="1"/>
</dbReference>
<comment type="caution">
    <text evidence="3">The sequence shown here is derived from an EMBL/GenBank/DDBJ whole genome shotgun (WGS) entry which is preliminary data.</text>
</comment>
<keyword evidence="2" id="KW-0479">Metal-binding</keyword>
<evidence type="ECO:0000256" key="2">
    <source>
        <dbReference type="RuleBase" id="RU000461"/>
    </source>
</evidence>
<dbReference type="InterPro" id="IPR017972">
    <property type="entry name" value="Cyt_P450_CS"/>
</dbReference>
<dbReference type="PRINTS" id="PR00359">
    <property type="entry name" value="BP450"/>
</dbReference>
<gene>
    <name evidence="3" type="ORF">ACFQSB_30635</name>
</gene>
<keyword evidence="2" id="KW-0408">Iron</keyword>